<evidence type="ECO:0000313" key="9">
    <source>
        <dbReference type="Proteomes" id="UP001205998"/>
    </source>
</evidence>
<dbReference type="CDD" id="cd02440">
    <property type="entry name" value="AdoMet_MTases"/>
    <property type="match status" value="1"/>
</dbReference>
<gene>
    <name evidence="8" type="ORF">C0J50_13156</name>
</gene>
<name>A0AAD5B3Z6_SILAS</name>
<dbReference type="PANTHER" id="PTHR43675">
    <property type="entry name" value="ARSENITE METHYLTRANSFERASE"/>
    <property type="match status" value="1"/>
</dbReference>
<dbReference type="InterPro" id="IPR025714">
    <property type="entry name" value="Methyltranfer_dom"/>
</dbReference>
<evidence type="ECO:0000256" key="2">
    <source>
        <dbReference type="ARBA" id="ARBA00034521"/>
    </source>
</evidence>
<dbReference type="Pfam" id="PF13847">
    <property type="entry name" value="Methyltransf_31"/>
    <property type="match status" value="1"/>
</dbReference>
<sequence>LQEYYGKILKQSSDLKSNACVPSAKPIPVYIRKALTEVHPEVTAKYYGCGLAVPECVQGCRVLDLGCGSGRDCYVLSQLVGKSGHVTGLDMTEDQLEVARKYIDYHMKTFGYQKPNVNFVQGYIEALRGAGLEENFYDIIM</sequence>
<keyword evidence="8" id="KW-0808">Transferase</keyword>
<comment type="caution">
    <text evidence="8">The sequence shown here is derived from an EMBL/GenBank/DDBJ whole genome shotgun (WGS) entry which is preliminary data.</text>
</comment>
<feature type="non-terminal residue" evidence="8">
    <location>
        <position position="1"/>
    </location>
</feature>
<evidence type="ECO:0000313" key="8">
    <source>
        <dbReference type="EMBL" id="KAI5627285.1"/>
    </source>
</evidence>
<feature type="domain" description="Methyltransferase" evidence="7">
    <location>
        <begin position="58"/>
        <end position="140"/>
    </location>
</feature>
<evidence type="ECO:0000256" key="4">
    <source>
        <dbReference type="ARBA" id="ARBA00047941"/>
    </source>
</evidence>
<protein>
    <recommendedName>
        <fullName evidence="3">Arsenite methyltransferase</fullName>
        <ecNumber evidence="2">2.1.1.137</ecNumber>
    </recommendedName>
</protein>
<dbReference type="GO" id="GO:0018872">
    <property type="term" value="P:arsonoacetate metabolic process"/>
    <property type="evidence" value="ECO:0007669"/>
    <property type="project" value="TreeGrafter"/>
</dbReference>
<dbReference type="EC" id="2.1.1.137" evidence="2"/>
<dbReference type="Gene3D" id="3.40.50.150">
    <property type="entry name" value="Vaccinia Virus protein VP39"/>
    <property type="match status" value="1"/>
</dbReference>
<dbReference type="EMBL" id="MU551384">
    <property type="protein sequence ID" value="KAI5627285.1"/>
    <property type="molecule type" value="Genomic_DNA"/>
</dbReference>
<dbReference type="InterPro" id="IPR026669">
    <property type="entry name" value="Arsenite_MeTrfase-like"/>
</dbReference>
<dbReference type="InterPro" id="IPR029063">
    <property type="entry name" value="SAM-dependent_MTases_sf"/>
</dbReference>
<evidence type="ECO:0000256" key="3">
    <source>
        <dbReference type="ARBA" id="ARBA00034545"/>
    </source>
</evidence>
<organism evidence="8 9">
    <name type="scientific">Silurus asotus</name>
    <name type="common">Amur catfish</name>
    <name type="synonym">Parasilurus asotus</name>
    <dbReference type="NCBI Taxonomy" id="30991"/>
    <lineage>
        <taxon>Eukaryota</taxon>
        <taxon>Metazoa</taxon>
        <taxon>Chordata</taxon>
        <taxon>Craniata</taxon>
        <taxon>Vertebrata</taxon>
        <taxon>Euteleostomi</taxon>
        <taxon>Actinopterygii</taxon>
        <taxon>Neopterygii</taxon>
        <taxon>Teleostei</taxon>
        <taxon>Ostariophysi</taxon>
        <taxon>Siluriformes</taxon>
        <taxon>Siluridae</taxon>
        <taxon>Silurus</taxon>
    </lineage>
</organism>
<reference evidence="8" key="1">
    <citation type="submission" date="2018-07" db="EMBL/GenBank/DDBJ databases">
        <title>Comparative genomics of catfishes provides insights into carnivory and benthic adaptation.</title>
        <authorList>
            <person name="Zhang Y."/>
            <person name="Wang D."/>
            <person name="Peng Z."/>
            <person name="Zheng S."/>
            <person name="Shao F."/>
            <person name="Tao W."/>
        </authorList>
    </citation>
    <scope>NUCLEOTIDE SEQUENCE</scope>
    <source>
        <strain evidence="8">Chongqing</strain>
    </source>
</reference>
<keyword evidence="9" id="KW-1185">Reference proteome</keyword>
<dbReference type="Proteomes" id="UP001205998">
    <property type="component" value="Unassembled WGS sequence"/>
</dbReference>
<evidence type="ECO:0000259" key="7">
    <source>
        <dbReference type="Pfam" id="PF13847"/>
    </source>
</evidence>
<evidence type="ECO:0000256" key="1">
    <source>
        <dbReference type="ARBA" id="ARBA00034487"/>
    </source>
</evidence>
<dbReference type="SUPFAM" id="SSF53335">
    <property type="entry name" value="S-adenosyl-L-methionine-dependent methyltransferases"/>
    <property type="match status" value="1"/>
</dbReference>
<comment type="catalytic activity">
    <reaction evidence="5">
        <text>arsenic triglutathione + 2 [thioredoxin]-dithiol + 2 S-adenosyl-L-methionine + H2O = dimethylarsinous acid + 2 [thioredoxin]-disulfide + 3 glutathione + 2 S-adenosyl-L-homocysteine + 2 H(+)</text>
        <dbReference type="Rhea" id="RHEA:69464"/>
        <dbReference type="Rhea" id="RHEA-COMP:10698"/>
        <dbReference type="Rhea" id="RHEA-COMP:10700"/>
        <dbReference type="ChEBI" id="CHEBI:15377"/>
        <dbReference type="ChEBI" id="CHEBI:15378"/>
        <dbReference type="ChEBI" id="CHEBI:23808"/>
        <dbReference type="ChEBI" id="CHEBI:29950"/>
        <dbReference type="ChEBI" id="CHEBI:50058"/>
        <dbReference type="ChEBI" id="CHEBI:57856"/>
        <dbReference type="ChEBI" id="CHEBI:57925"/>
        <dbReference type="ChEBI" id="CHEBI:59789"/>
        <dbReference type="ChEBI" id="CHEBI:183640"/>
        <dbReference type="EC" id="2.1.1.137"/>
    </reaction>
</comment>
<evidence type="ECO:0000256" key="5">
    <source>
        <dbReference type="ARBA" id="ARBA00047943"/>
    </source>
</evidence>
<dbReference type="GO" id="GO:0009404">
    <property type="term" value="P:toxin metabolic process"/>
    <property type="evidence" value="ECO:0007669"/>
    <property type="project" value="TreeGrafter"/>
</dbReference>
<evidence type="ECO:0000256" key="6">
    <source>
        <dbReference type="ARBA" id="ARBA00048428"/>
    </source>
</evidence>
<dbReference type="GO" id="GO:0032259">
    <property type="term" value="P:methylation"/>
    <property type="evidence" value="ECO:0007669"/>
    <property type="project" value="UniProtKB-KW"/>
</dbReference>
<dbReference type="GO" id="GO:0030791">
    <property type="term" value="F:arsenite methyltransferase activity"/>
    <property type="evidence" value="ECO:0007669"/>
    <property type="project" value="UniProtKB-EC"/>
</dbReference>
<dbReference type="GO" id="GO:0005829">
    <property type="term" value="C:cytosol"/>
    <property type="evidence" value="ECO:0007669"/>
    <property type="project" value="TreeGrafter"/>
</dbReference>
<comment type="similarity">
    <text evidence="1">Belongs to the methyltransferase superfamily. Arsenite methyltransferase family.</text>
</comment>
<dbReference type="PANTHER" id="PTHR43675:SF9">
    <property type="entry name" value="ARSENITE METHYLTRANSFERASE"/>
    <property type="match status" value="1"/>
</dbReference>
<accession>A0AAD5B3Z6</accession>
<dbReference type="AlphaFoldDB" id="A0AAD5B3Z6"/>
<comment type="catalytic activity">
    <reaction evidence="6">
        <text>arsenic triglutathione + 3 [thioredoxin]-dithiol + 3 S-adenosyl-L-methionine = trimethylarsine + 3 [thioredoxin]-disulfide + 3 glutathione + 3 S-adenosyl-L-homocysteine + 3 H(+)</text>
        <dbReference type="Rhea" id="RHEA:69432"/>
        <dbReference type="Rhea" id="RHEA-COMP:10698"/>
        <dbReference type="Rhea" id="RHEA-COMP:10700"/>
        <dbReference type="ChEBI" id="CHEBI:15378"/>
        <dbReference type="ChEBI" id="CHEBI:27130"/>
        <dbReference type="ChEBI" id="CHEBI:29950"/>
        <dbReference type="ChEBI" id="CHEBI:50058"/>
        <dbReference type="ChEBI" id="CHEBI:57856"/>
        <dbReference type="ChEBI" id="CHEBI:57925"/>
        <dbReference type="ChEBI" id="CHEBI:59789"/>
        <dbReference type="ChEBI" id="CHEBI:183640"/>
        <dbReference type="EC" id="2.1.1.137"/>
    </reaction>
</comment>
<proteinExistence type="inferred from homology"/>
<keyword evidence="8" id="KW-0489">Methyltransferase</keyword>
<comment type="catalytic activity">
    <reaction evidence="4">
        <text>arsenic triglutathione + [thioredoxin]-dithiol + S-adenosyl-L-methionine + 2 H2O = methylarsonous acid + [thioredoxin]-disulfide + 3 glutathione + S-adenosyl-L-homocysteine + H(+)</text>
        <dbReference type="Rhea" id="RHEA:69460"/>
        <dbReference type="Rhea" id="RHEA-COMP:10698"/>
        <dbReference type="Rhea" id="RHEA-COMP:10700"/>
        <dbReference type="ChEBI" id="CHEBI:15377"/>
        <dbReference type="ChEBI" id="CHEBI:15378"/>
        <dbReference type="ChEBI" id="CHEBI:17826"/>
        <dbReference type="ChEBI" id="CHEBI:29950"/>
        <dbReference type="ChEBI" id="CHEBI:50058"/>
        <dbReference type="ChEBI" id="CHEBI:57856"/>
        <dbReference type="ChEBI" id="CHEBI:57925"/>
        <dbReference type="ChEBI" id="CHEBI:59789"/>
        <dbReference type="ChEBI" id="CHEBI:183640"/>
        <dbReference type="EC" id="2.1.1.137"/>
    </reaction>
</comment>